<organism evidence="1 2">
    <name type="scientific">Muraenolepis orangiensis</name>
    <name type="common">Patagonian moray cod</name>
    <dbReference type="NCBI Taxonomy" id="630683"/>
    <lineage>
        <taxon>Eukaryota</taxon>
        <taxon>Metazoa</taxon>
        <taxon>Chordata</taxon>
        <taxon>Craniata</taxon>
        <taxon>Vertebrata</taxon>
        <taxon>Euteleostomi</taxon>
        <taxon>Actinopterygii</taxon>
        <taxon>Neopterygii</taxon>
        <taxon>Teleostei</taxon>
        <taxon>Neoteleostei</taxon>
        <taxon>Acanthomorphata</taxon>
        <taxon>Zeiogadaria</taxon>
        <taxon>Gadariae</taxon>
        <taxon>Gadiformes</taxon>
        <taxon>Muraenolepidoidei</taxon>
        <taxon>Muraenolepididae</taxon>
        <taxon>Muraenolepis</taxon>
    </lineage>
</organism>
<dbReference type="Proteomes" id="UP001148018">
    <property type="component" value="Unassembled WGS sequence"/>
</dbReference>
<dbReference type="OrthoDB" id="5865526at2759"/>
<keyword evidence="2" id="KW-1185">Reference proteome</keyword>
<dbReference type="AlphaFoldDB" id="A0A9Q0DNV0"/>
<comment type="caution">
    <text evidence="1">The sequence shown here is derived from an EMBL/GenBank/DDBJ whole genome shotgun (WGS) entry which is preliminary data.</text>
</comment>
<proteinExistence type="predicted"/>
<evidence type="ECO:0000313" key="1">
    <source>
        <dbReference type="EMBL" id="KAJ3592819.1"/>
    </source>
</evidence>
<accession>A0A9Q0DNV0</accession>
<evidence type="ECO:0000313" key="2">
    <source>
        <dbReference type="Proteomes" id="UP001148018"/>
    </source>
</evidence>
<gene>
    <name evidence="1" type="ORF">NHX12_005158</name>
</gene>
<sequence>MRALNVRLAVRGGRWQLCGRSGNGVPVTLEGQQQHQLWQLLINFDDCFSWEEALGQIPLVQHSIDTGDAMPIPQRPRRLPLGRQEAAEQALVKM</sequence>
<protein>
    <submittedName>
        <fullName evidence="1">Uncharacterized protein</fullName>
    </submittedName>
</protein>
<reference evidence="1" key="1">
    <citation type="submission" date="2022-07" db="EMBL/GenBank/DDBJ databases">
        <title>Chromosome-level genome of Muraenolepis orangiensis.</title>
        <authorList>
            <person name="Kim J."/>
        </authorList>
    </citation>
    <scope>NUCLEOTIDE SEQUENCE</scope>
    <source>
        <strain evidence="1">KU_S4_2022</strain>
        <tissue evidence="1">Muscle</tissue>
    </source>
</reference>
<name>A0A9Q0DNV0_9TELE</name>
<dbReference type="EMBL" id="JANIIK010000112">
    <property type="protein sequence ID" value="KAJ3592819.1"/>
    <property type="molecule type" value="Genomic_DNA"/>
</dbReference>